<feature type="transmembrane region" description="Helical" evidence="1">
    <location>
        <begin position="52"/>
        <end position="69"/>
    </location>
</feature>
<feature type="transmembrane region" description="Helical" evidence="1">
    <location>
        <begin position="12"/>
        <end position="32"/>
    </location>
</feature>
<keyword evidence="1" id="KW-0812">Transmembrane</keyword>
<reference evidence="3" key="1">
    <citation type="submission" date="2016-10" db="EMBL/GenBank/DDBJ databases">
        <authorList>
            <person name="Varghese N."/>
            <person name="Submissions S."/>
        </authorList>
    </citation>
    <scope>NUCLEOTIDE SEQUENCE [LARGE SCALE GENOMIC DNA]</scope>
    <source>
        <strain evidence="3">DSM 100420</strain>
    </source>
</reference>
<dbReference type="STRING" id="1244108.SAMN05444004_111103"/>
<sequence length="218" mass="23044">MTSNGLTLPGLILKIGILIGFIVLATWGVHLIRDALDLQIRPDNEQQVHKAIMIGAVAYVALLAMPFVPGAEIGIALLAGFGAAIAPLIYVCTIAAMMLAFTVGRFLPISALEQVLQVLRMRRAAALVARAAPLSKDERVAMLLEGQSKRVLRLALRYRYIAMAIAVNTPGNSIIGGGGGIMIIAGLSGIFTPISTFLTVIFAVSPVPLAVIFLGLQF</sequence>
<organism evidence="2 3">
    <name type="scientific">Jannaschia faecimaris</name>
    <dbReference type="NCBI Taxonomy" id="1244108"/>
    <lineage>
        <taxon>Bacteria</taxon>
        <taxon>Pseudomonadati</taxon>
        <taxon>Pseudomonadota</taxon>
        <taxon>Alphaproteobacteria</taxon>
        <taxon>Rhodobacterales</taxon>
        <taxon>Roseobacteraceae</taxon>
        <taxon>Jannaschia</taxon>
    </lineage>
</organism>
<dbReference type="Proteomes" id="UP000198914">
    <property type="component" value="Unassembled WGS sequence"/>
</dbReference>
<name>A0A1H3SEQ2_9RHOB</name>
<dbReference type="OrthoDB" id="6369004at2"/>
<evidence type="ECO:0000313" key="2">
    <source>
        <dbReference type="EMBL" id="SDZ36075.1"/>
    </source>
</evidence>
<proteinExistence type="predicted"/>
<dbReference type="AlphaFoldDB" id="A0A1H3SEQ2"/>
<feature type="transmembrane region" description="Helical" evidence="1">
    <location>
        <begin position="160"/>
        <end position="184"/>
    </location>
</feature>
<evidence type="ECO:0000313" key="3">
    <source>
        <dbReference type="Proteomes" id="UP000198914"/>
    </source>
</evidence>
<keyword evidence="1" id="KW-0472">Membrane</keyword>
<keyword evidence="3" id="KW-1185">Reference proteome</keyword>
<dbReference type="EMBL" id="FNPX01000011">
    <property type="protein sequence ID" value="SDZ36075.1"/>
    <property type="molecule type" value="Genomic_DNA"/>
</dbReference>
<protein>
    <submittedName>
        <fullName evidence="2">Uncharacterized protein</fullName>
    </submittedName>
</protein>
<dbReference type="RefSeq" id="WP_092646500.1">
    <property type="nucleotide sequence ID" value="NZ_FNPX01000011.1"/>
</dbReference>
<keyword evidence="1" id="KW-1133">Transmembrane helix</keyword>
<accession>A0A1H3SEQ2</accession>
<gene>
    <name evidence="2" type="ORF">SAMN05444004_111103</name>
</gene>
<evidence type="ECO:0000256" key="1">
    <source>
        <dbReference type="SAM" id="Phobius"/>
    </source>
</evidence>
<feature type="transmembrane region" description="Helical" evidence="1">
    <location>
        <begin position="75"/>
        <end position="101"/>
    </location>
</feature>
<feature type="transmembrane region" description="Helical" evidence="1">
    <location>
        <begin position="190"/>
        <end position="216"/>
    </location>
</feature>